<feature type="domain" description="Protein FecR C-terminal" evidence="3">
    <location>
        <begin position="329"/>
        <end position="396"/>
    </location>
</feature>
<name>A0A3S9VX19_9BACT</name>
<dbReference type="AlphaFoldDB" id="A0A3S9VX19"/>
<feature type="domain" description="FecR protein" evidence="2">
    <location>
        <begin position="195"/>
        <end position="286"/>
    </location>
</feature>
<keyword evidence="1" id="KW-0472">Membrane</keyword>
<dbReference type="GO" id="GO:0016989">
    <property type="term" value="F:sigma factor antagonist activity"/>
    <property type="evidence" value="ECO:0007669"/>
    <property type="project" value="TreeGrafter"/>
</dbReference>
<dbReference type="Gene3D" id="2.60.120.1440">
    <property type="match status" value="1"/>
</dbReference>
<keyword evidence="5" id="KW-1185">Reference proteome</keyword>
<keyword evidence="1" id="KW-0812">Transmembrane</keyword>
<dbReference type="PANTHER" id="PTHR30273">
    <property type="entry name" value="PERIPLASMIC SIGNAL SENSOR AND SIGMA FACTOR ACTIVATOR FECR-RELATED"/>
    <property type="match status" value="1"/>
</dbReference>
<feature type="transmembrane region" description="Helical" evidence="1">
    <location>
        <begin position="103"/>
        <end position="122"/>
    </location>
</feature>
<dbReference type="Pfam" id="PF16344">
    <property type="entry name" value="FecR_C"/>
    <property type="match status" value="1"/>
</dbReference>
<dbReference type="InterPro" id="IPR032508">
    <property type="entry name" value="FecR_C"/>
</dbReference>
<accession>A0A3S9VX19</accession>
<dbReference type="PANTHER" id="PTHR30273:SF2">
    <property type="entry name" value="PROTEIN FECR"/>
    <property type="match status" value="1"/>
</dbReference>
<dbReference type="EMBL" id="CP032819">
    <property type="protein sequence ID" value="AZS31102.1"/>
    <property type="molecule type" value="Genomic_DNA"/>
</dbReference>
<evidence type="ECO:0000313" key="5">
    <source>
        <dbReference type="Proteomes" id="UP000270673"/>
    </source>
</evidence>
<reference evidence="4 5" key="1">
    <citation type="submission" date="2018-10" db="EMBL/GenBank/DDBJ databases">
        <title>Butyricimonas faecalis sp. nov., isolated from human faeces and emended description of the genus Butyricimonas.</title>
        <authorList>
            <person name="Le Roy T."/>
            <person name="Van der Smissen P."/>
            <person name="Paquot A."/>
            <person name="Delzenne N."/>
            <person name="Muccioli G."/>
            <person name="Collet J.-F."/>
            <person name="Cani P.D."/>
        </authorList>
    </citation>
    <scope>NUCLEOTIDE SEQUENCE [LARGE SCALE GENOMIC DNA]</scope>
    <source>
        <strain evidence="4 5">H184</strain>
    </source>
</reference>
<dbReference type="Pfam" id="PF04773">
    <property type="entry name" value="FecR"/>
    <property type="match status" value="1"/>
</dbReference>
<dbReference type="InterPro" id="IPR012373">
    <property type="entry name" value="Ferrdict_sens_TM"/>
</dbReference>
<organism evidence="4 5">
    <name type="scientific">Butyricimonas faecalis</name>
    <dbReference type="NCBI Taxonomy" id="2093856"/>
    <lineage>
        <taxon>Bacteria</taxon>
        <taxon>Pseudomonadati</taxon>
        <taxon>Bacteroidota</taxon>
        <taxon>Bacteroidia</taxon>
        <taxon>Bacteroidales</taxon>
        <taxon>Odoribacteraceae</taxon>
        <taxon>Butyricimonas</taxon>
    </lineage>
</organism>
<dbReference type="KEGG" id="buy:D8S85_17115"/>
<evidence type="ECO:0000256" key="1">
    <source>
        <dbReference type="SAM" id="Phobius"/>
    </source>
</evidence>
<dbReference type="InterPro" id="IPR006860">
    <property type="entry name" value="FecR"/>
</dbReference>
<evidence type="ECO:0000259" key="3">
    <source>
        <dbReference type="Pfam" id="PF16344"/>
    </source>
</evidence>
<gene>
    <name evidence="4" type="ORF">D8S85_17115</name>
</gene>
<dbReference type="Proteomes" id="UP000270673">
    <property type="component" value="Chromosome"/>
</dbReference>
<protein>
    <submittedName>
        <fullName evidence="4">FecR family protein</fullName>
    </submittedName>
</protein>
<keyword evidence="1" id="KW-1133">Transmembrane helix</keyword>
<evidence type="ECO:0000259" key="2">
    <source>
        <dbReference type="Pfam" id="PF04773"/>
    </source>
</evidence>
<evidence type="ECO:0000313" key="4">
    <source>
        <dbReference type="EMBL" id="AZS31102.1"/>
    </source>
</evidence>
<dbReference type="OrthoDB" id="1097347at2"/>
<dbReference type="Gene3D" id="3.55.50.30">
    <property type="match status" value="1"/>
</dbReference>
<proteinExistence type="predicted"/>
<sequence length="398" mass="45626">MSCILGMQNVNTTRMDAEKNFKTIIELFKKSFLESLHEDEARTLEKLLENPFFARIHEKMKKGELIEEGEYNQSRFSCQKAFRDFERRTQHQQDKRPILLRRLSPIAAVLIIGITISLFFLLSNKQEERIAQIPQTISPGSNKAQIQLENGDIVILAGNTLQVEEEGGINIKYENGTVSYTSQKTETNKLTTNELTVPAGGECFLVFDDGTKVWLNSVTKLKYPTKFTGEERKIYLEGEAYFDVTPDSKPFIVQTSRGEVKVLGTTFGIKAYTNEAMATTLVSGRVVYQGADTVQLVPGEQVVVAPTNGEIEKHVVDVEEYVGWKNGVYLFNKRSLGDIMKDFERWYNVKITFRNEKLRDLLFSGDVDRYDNINTFLELLENTEEVRYKIKDKQIELY</sequence>